<proteinExistence type="predicted"/>
<name>A0A0D5YRX1_9FLAO</name>
<accession>A0A0D5YRX1</accession>
<dbReference type="InterPro" id="IPR011990">
    <property type="entry name" value="TPR-like_helical_dom_sf"/>
</dbReference>
<dbReference type="PROSITE" id="PS50005">
    <property type="entry name" value="TPR"/>
    <property type="match status" value="1"/>
</dbReference>
<dbReference type="PATRIC" id="fig|516051.4.peg.1440"/>
<organism evidence="3 4">
    <name type="scientific">Flagellimonas lutaonensis</name>
    <dbReference type="NCBI Taxonomy" id="516051"/>
    <lineage>
        <taxon>Bacteria</taxon>
        <taxon>Pseudomonadati</taxon>
        <taxon>Bacteroidota</taxon>
        <taxon>Flavobacteriia</taxon>
        <taxon>Flavobacteriales</taxon>
        <taxon>Flavobacteriaceae</taxon>
        <taxon>Flagellimonas</taxon>
    </lineage>
</organism>
<protein>
    <submittedName>
        <fullName evidence="3">TPR domain-containing protein</fullName>
    </submittedName>
</protein>
<dbReference type="Gene3D" id="1.25.40.10">
    <property type="entry name" value="Tetratricopeptide repeat domain"/>
    <property type="match status" value="2"/>
</dbReference>
<dbReference type="AlphaFoldDB" id="A0A0D5YRX1"/>
<feature type="coiled-coil region" evidence="2">
    <location>
        <begin position="466"/>
        <end position="493"/>
    </location>
</feature>
<dbReference type="Proteomes" id="UP000032726">
    <property type="component" value="Chromosome"/>
</dbReference>
<dbReference type="STRING" id="516051.VC82_1393"/>
<dbReference type="EMBL" id="CP011071">
    <property type="protein sequence ID" value="AKA35017.1"/>
    <property type="molecule type" value="Genomic_DNA"/>
</dbReference>
<keyword evidence="1" id="KW-0802">TPR repeat</keyword>
<gene>
    <name evidence="3" type="ORF">VC82_1393</name>
</gene>
<evidence type="ECO:0000256" key="2">
    <source>
        <dbReference type="SAM" id="Coils"/>
    </source>
</evidence>
<reference evidence="3 4" key="1">
    <citation type="submission" date="2015-03" db="EMBL/GenBank/DDBJ databases">
        <title>Complete genome sequence of Muricauda lutaonensis CC-HSB-11T, isolated from a coastal hot spring.</title>
        <authorList>
            <person name="Kim K.M."/>
        </authorList>
    </citation>
    <scope>NUCLEOTIDE SEQUENCE [LARGE SCALE GENOMIC DNA]</scope>
    <source>
        <strain evidence="3 4">CC-HSB-11</strain>
    </source>
</reference>
<evidence type="ECO:0000313" key="3">
    <source>
        <dbReference type="EMBL" id="AKA35017.1"/>
    </source>
</evidence>
<dbReference type="KEGG" id="mlt:VC82_1393"/>
<dbReference type="SMART" id="SM00028">
    <property type="entry name" value="TPR"/>
    <property type="match status" value="3"/>
</dbReference>
<keyword evidence="2" id="KW-0175">Coiled coil</keyword>
<evidence type="ECO:0000313" key="4">
    <source>
        <dbReference type="Proteomes" id="UP000032726"/>
    </source>
</evidence>
<feature type="repeat" description="TPR" evidence="1">
    <location>
        <begin position="276"/>
        <end position="309"/>
    </location>
</feature>
<evidence type="ECO:0000256" key="1">
    <source>
        <dbReference type="PROSITE-ProRule" id="PRU00339"/>
    </source>
</evidence>
<dbReference type="SUPFAM" id="SSF48452">
    <property type="entry name" value="TPR-like"/>
    <property type="match status" value="1"/>
</dbReference>
<dbReference type="InterPro" id="IPR019734">
    <property type="entry name" value="TPR_rpt"/>
</dbReference>
<sequence length="897" mass="104093">MVLFLVFVISIWQVWHPCKKTCILSISPIIFRTFFSYDWVGKISTLKLRFRFSFFIVFGLLFLLGCSTKKDAFVNRNWHALNTKYNTLYNGNIAFEQGRDELRNSYRDDFWEVLPVERLEVTDEVKLDSEDNNPNFIIAEEKATKAIQKHSMDIKDEERNPQIDEAFLLLGKARYFDQRYIPALEAFNYILRKYVDSDKLNEATIWREKTNMRLDNPELAIKNLQRLFKYEDLKDQEYADANAVLAQCYINLKAPDTAIQKLKIAQAYTKKNEERGRYLFIIGQLYNQLGHKDSANYAFDKVIALNRKSPRVYMVNAHLKKIQNTEVTENNKEALLEYLTELEENRENRPFLGKIYREVAQFHMATGADSLALAYYNKSLGANQGERKLSALNYQDLADYHFDQNVYKTAGAYYDSTLTNLDENTKKFRTIKKKLDNLEDVIKYEDIVQHADSVITLYEMPLAERTAYFEAYIDELKQKAEEAEKEKERKANAGFAAFAETQGGKENKGKFYFYNITSLGYGKNDFKTRWGDRVLEDDWRWSNKARTATVEETTEVQVADVSIGGAIADDEKYELDFYLDRVPTDVKVIDSLRDERNFANYQLGLIYKEKFKENLLAAGKLGAVLKSDPEERLILPSKYNLYKIYEESGSTLLADQMKQDIIRNHPGTRYAEILLNPQAVLAGDTDSPDARYAALYKMYEDQQFLEVITQAQEYINRFTGDPIVPKFEMLKANAIGRLRGFEPFKEALNYVALTYPNNPEGKKAEQMIAEQLPKLAAAAFSPETGSSGTGNWKVVFPFKIRDNDKALKLKKRLEDAIKDLRYRNIVSKDVYTLEDQFVVVHGFRSKDFALGFAELIKNNKDYRIKDENFVILSSNYKIIQVHKNLDDYLKQQLTPKP</sequence>
<dbReference type="HOGENOM" id="CLU_007706_1_0_10"/>
<keyword evidence="4" id="KW-1185">Reference proteome</keyword>